<keyword evidence="2" id="KW-1185">Reference proteome</keyword>
<evidence type="ECO:0000313" key="2">
    <source>
        <dbReference type="Proteomes" id="UP000027178"/>
    </source>
</evidence>
<dbReference type="AlphaFoldDB" id="A0A066ZA07"/>
<accession>A0A066ZA07</accession>
<evidence type="ECO:0000313" key="1">
    <source>
        <dbReference type="EMBL" id="KDN86995.1"/>
    </source>
</evidence>
<comment type="caution">
    <text evidence="1">The sequence shown here is derived from an EMBL/GenBank/DDBJ whole genome shotgun (WGS) entry which is preliminary data.</text>
</comment>
<dbReference type="RefSeq" id="WP_244305160.1">
    <property type="nucleotide sequence ID" value="NZ_KK853997.1"/>
</dbReference>
<sequence length="52" mass="5369">MAARAAVGVRRPQGGTAEEWRAFLTAVGVRDGLLPVRTAGATTTANGNSCPW</sequence>
<dbReference type="Proteomes" id="UP000027178">
    <property type="component" value="Unassembled WGS sequence"/>
</dbReference>
<dbReference type="PATRIC" id="fig|1348663.4.peg.1030"/>
<proteinExistence type="predicted"/>
<reference evidence="1 2" key="1">
    <citation type="submission" date="2014-05" db="EMBL/GenBank/DDBJ databases">
        <title>Draft Genome Sequence of Kitasatospora cheerisanensis KCTC 2395.</title>
        <authorList>
            <person name="Nam D.H."/>
        </authorList>
    </citation>
    <scope>NUCLEOTIDE SEQUENCE [LARGE SCALE GENOMIC DNA]</scope>
    <source>
        <strain evidence="1 2">KCTC 2395</strain>
    </source>
</reference>
<dbReference type="EMBL" id="JNBY01000050">
    <property type="protein sequence ID" value="KDN86995.1"/>
    <property type="molecule type" value="Genomic_DNA"/>
</dbReference>
<organism evidence="1 2">
    <name type="scientific">Kitasatospora cheerisanensis KCTC 2395</name>
    <dbReference type="NCBI Taxonomy" id="1348663"/>
    <lineage>
        <taxon>Bacteria</taxon>
        <taxon>Bacillati</taxon>
        <taxon>Actinomycetota</taxon>
        <taxon>Actinomycetes</taxon>
        <taxon>Kitasatosporales</taxon>
        <taxon>Streptomycetaceae</taxon>
        <taxon>Kitasatospora</taxon>
    </lineage>
</organism>
<dbReference type="HOGENOM" id="CLU_3080779_0_0_11"/>
<name>A0A066ZA07_9ACTN</name>
<protein>
    <submittedName>
        <fullName evidence="1">Uncharacterized protein</fullName>
    </submittedName>
</protein>
<gene>
    <name evidence="1" type="ORF">KCH_10800</name>
</gene>